<feature type="compositionally biased region" description="Low complexity" evidence="2">
    <location>
        <begin position="34"/>
        <end position="48"/>
    </location>
</feature>
<comment type="similarity">
    <text evidence="1">Belongs to the LytR/CpsA/Psr (LCP) family.</text>
</comment>
<gene>
    <name evidence="6" type="ORF">LZ495_26090</name>
</gene>
<dbReference type="InterPro" id="IPR004474">
    <property type="entry name" value="LytR_CpsA_psr"/>
</dbReference>
<feature type="domain" description="Cell envelope-related transcriptional attenuator" evidence="4">
    <location>
        <begin position="431"/>
        <end position="540"/>
    </location>
</feature>
<organism evidence="6 7">
    <name type="scientific">Yinghuangia soli</name>
    <dbReference type="NCBI Taxonomy" id="2908204"/>
    <lineage>
        <taxon>Bacteria</taxon>
        <taxon>Bacillati</taxon>
        <taxon>Actinomycetota</taxon>
        <taxon>Actinomycetes</taxon>
        <taxon>Kitasatosporales</taxon>
        <taxon>Streptomycetaceae</taxon>
        <taxon>Yinghuangia</taxon>
    </lineage>
</organism>
<reference evidence="6" key="1">
    <citation type="submission" date="2022-01" db="EMBL/GenBank/DDBJ databases">
        <title>Genome-Based Taxonomic Classification of the Phylum Actinobacteria.</title>
        <authorList>
            <person name="Gao Y."/>
        </authorList>
    </citation>
    <scope>NUCLEOTIDE SEQUENCE</scope>
    <source>
        <strain evidence="6">KLBMP 8922</strain>
    </source>
</reference>
<dbReference type="Pfam" id="PF13399">
    <property type="entry name" value="LytR_C"/>
    <property type="match status" value="1"/>
</dbReference>
<protein>
    <submittedName>
        <fullName evidence="6">LytR C-terminal domain-containing protein</fullName>
    </submittedName>
</protein>
<keyword evidence="7" id="KW-1185">Reference proteome</keyword>
<dbReference type="Proteomes" id="UP001165378">
    <property type="component" value="Unassembled WGS sequence"/>
</dbReference>
<feature type="compositionally biased region" description="Gly residues" evidence="2">
    <location>
        <begin position="162"/>
        <end position="171"/>
    </location>
</feature>
<evidence type="ECO:0000259" key="5">
    <source>
        <dbReference type="Pfam" id="PF13399"/>
    </source>
</evidence>
<feature type="domain" description="LytR/CpsA/Psr regulator C-terminal" evidence="5">
    <location>
        <begin position="646"/>
        <end position="733"/>
    </location>
</feature>
<feature type="compositionally biased region" description="Low complexity" evidence="2">
    <location>
        <begin position="55"/>
        <end position="66"/>
    </location>
</feature>
<dbReference type="PANTHER" id="PTHR33392">
    <property type="entry name" value="POLYISOPRENYL-TEICHOIC ACID--PEPTIDOGLYCAN TEICHOIC ACID TRANSFERASE TAGU"/>
    <property type="match status" value="1"/>
</dbReference>
<dbReference type="InterPro" id="IPR050922">
    <property type="entry name" value="LytR/CpsA/Psr_CW_biosynth"/>
</dbReference>
<feature type="region of interest" description="Disordered" evidence="2">
    <location>
        <begin position="1"/>
        <end position="326"/>
    </location>
</feature>
<evidence type="ECO:0000256" key="3">
    <source>
        <dbReference type="SAM" id="Phobius"/>
    </source>
</evidence>
<feature type="compositionally biased region" description="Low complexity" evidence="2">
    <location>
        <begin position="104"/>
        <end position="133"/>
    </location>
</feature>
<comment type="caution">
    <text evidence="6">The sequence shown here is derived from an EMBL/GenBank/DDBJ whole genome shotgun (WGS) entry which is preliminary data.</text>
</comment>
<evidence type="ECO:0000259" key="4">
    <source>
        <dbReference type="Pfam" id="PF03816"/>
    </source>
</evidence>
<evidence type="ECO:0000256" key="2">
    <source>
        <dbReference type="SAM" id="MobiDB-lite"/>
    </source>
</evidence>
<evidence type="ECO:0000256" key="1">
    <source>
        <dbReference type="ARBA" id="ARBA00006068"/>
    </source>
</evidence>
<feature type="compositionally biased region" description="Low complexity" evidence="2">
    <location>
        <begin position="311"/>
        <end position="321"/>
    </location>
</feature>
<dbReference type="Gene3D" id="3.40.630.190">
    <property type="entry name" value="LCP protein"/>
    <property type="match status" value="1"/>
</dbReference>
<feature type="compositionally biased region" description="Basic and acidic residues" evidence="2">
    <location>
        <begin position="1"/>
        <end position="14"/>
    </location>
</feature>
<feature type="transmembrane region" description="Helical" evidence="3">
    <location>
        <begin position="373"/>
        <end position="392"/>
    </location>
</feature>
<dbReference type="PANTHER" id="PTHR33392:SF6">
    <property type="entry name" value="POLYISOPRENYL-TEICHOIC ACID--PEPTIDOGLYCAN TEICHOIC ACID TRANSFERASE TAGU"/>
    <property type="match status" value="1"/>
</dbReference>
<keyword evidence="3" id="KW-0472">Membrane</keyword>
<feature type="compositionally biased region" description="Low complexity" evidence="2">
    <location>
        <begin position="207"/>
        <end position="252"/>
    </location>
</feature>
<dbReference type="AlphaFoldDB" id="A0AA41U662"/>
<keyword evidence="3" id="KW-0812">Transmembrane</keyword>
<evidence type="ECO:0000313" key="6">
    <source>
        <dbReference type="EMBL" id="MCF2530669.1"/>
    </source>
</evidence>
<feature type="compositionally biased region" description="Pro residues" evidence="2">
    <location>
        <begin position="268"/>
        <end position="281"/>
    </location>
</feature>
<feature type="compositionally biased region" description="Pro residues" evidence="2">
    <location>
        <begin position="294"/>
        <end position="305"/>
    </location>
</feature>
<keyword evidence="3" id="KW-1133">Transmembrane helix</keyword>
<name>A0AA41U662_9ACTN</name>
<dbReference type="EMBL" id="JAKFHA010000017">
    <property type="protein sequence ID" value="MCF2530669.1"/>
    <property type="molecule type" value="Genomic_DNA"/>
</dbReference>
<dbReference type="RefSeq" id="WP_235055326.1">
    <property type="nucleotide sequence ID" value="NZ_JAKFHA010000017.1"/>
</dbReference>
<dbReference type="Pfam" id="PF03816">
    <property type="entry name" value="LytR_cpsA_psr"/>
    <property type="match status" value="1"/>
</dbReference>
<feature type="compositionally biased region" description="Low complexity" evidence="2">
    <location>
        <begin position="282"/>
        <end position="293"/>
    </location>
</feature>
<accession>A0AA41U662</accession>
<dbReference type="InterPro" id="IPR027381">
    <property type="entry name" value="LytR/CpsA/Psr_C"/>
</dbReference>
<sequence length="735" mass="73918">MTANGERRDGRPYEDGTGYGPDGYPVDPAGGQYGTYDQGQGTGYSQGYAPQDPAYGYDQQGQYGNQGQPGGYGNSGYETPTYPAPSYENPTYDTPSYGGGAAPGYGTQSSSYESSGYESGSYQSPSYGGPAYGDSGYDSGAYPAQGYSGAPAPGTPYPASPGTGGQGGYGSGAYPAAPGPGGSVPGPSPDYDTGAYAAYDSGNYPQADAPGRSAGPASGVAGAAAARGAQAEPAVRRTGSTSPTASASTTGSFRVQVPQPAAPAGAPRTPPSRPAGPPPGAASPGSASAAAAPPGTPAPPRPRPGGGPAGAPGRPKGGRTAANRERVGYAADEFDFVDDESEESEDVIDWLKFAETRSERRDERRRQLRTRGIALLAVLALAGVAVGGYFAYDKWWGGSSASAARTTGGAVLIQLRGAQGEATASAVLADDPSRGTATMITVPSNTVVNTAGAGPMALGELMVTDGAGASREALAQLIGVQLSGSWVVSEPVLQGLVDMVGGVELNADVEVKGPDGKVLVPAGPSKANGIAARAYATYRVPGEKSALGAERFGRVITAVLGVLPSDAKLVADLLRNLANVSDPSLPDARLAELLTSMAKAIQAKQFKSADLPLQADGVIDVAAAAPVVKDLLGGSVQVAKAEGPARVMVGDASGKPNAQEAARIKVVNAGYSYVPGGAVEPKAKPVSVVQYTEDDRRDAAVQVALTLGLPEAAAKKAEGQMLADIVVTLGQDFTP</sequence>
<proteinExistence type="inferred from homology"/>
<evidence type="ECO:0000313" key="7">
    <source>
        <dbReference type="Proteomes" id="UP001165378"/>
    </source>
</evidence>